<keyword evidence="4 9" id="KW-0808">Transferase</keyword>
<dbReference type="InterPro" id="IPR036974">
    <property type="entry name" value="PUA_sf"/>
</dbReference>
<evidence type="ECO:0000313" key="10">
    <source>
        <dbReference type="Proteomes" id="UP000176204"/>
    </source>
</evidence>
<proteinExistence type="inferred from homology"/>
<feature type="domain" description="RlmI-like PUA" evidence="8">
    <location>
        <begin position="11"/>
        <end position="65"/>
    </location>
</feature>
<dbReference type="PANTHER" id="PTHR42873:SF1">
    <property type="entry name" value="S-ADENOSYLMETHIONINE-DEPENDENT METHYLTRANSFERASE DOMAIN-CONTAINING PROTEIN"/>
    <property type="match status" value="1"/>
</dbReference>
<keyword evidence="5" id="KW-0949">S-adenosyl-L-methionine</keyword>
<evidence type="ECO:0000313" key="9">
    <source>
        <dbReference type="EMBL" id="SEH78710.1"/>
    </source>
</evidence>
<evidence type="ECO:0000256" key="4">
    <source>
        <dbReference type="ARBA" id="ARBA00022679"/>
    </source>
</evidence>
<dbReference type="CDD" id="cd11572">
    <property type="entry name" value="RlmI_M_like"/>
    <property type="match status" value="1"/>
</dbReference>
<dbReference type="PATRIC" id="fig|1679444.3.peg.949"/>
<keyword evidence="10" id="KW-1185">Reference proteome</keyword>
<evidence type="ECO:0000259" key="7">
    <source>
        <dbReference type="Pfam" id="PF10672"/>
    </source>
</evidence>
<feature type="domain" description="S-adenosylmethionine-dependent methyltransferase" evidence="7">
    <location>
        <begin position="169"/>
        <end position="363"/>
    </location>
</feature>
<dbReference type="Gene3D" id="3.40.50.150">
    <property type="entry name" value="Vaccinia Virus protein VP39"/>
    <property type="match status" value="1"/>
</dbReference>
<dbReference type="Pfam" id="PF17785">
    <property type="entry name" value="PUA_3"/>
    <property type="match status" value="1"/>
</dbReference>
<evidence type="ECO:0000256" key="6">
    <source>
        <dbReference type="ARBA" id="ARBA00038091"/>
    </source>
</evidence>
<dbReference type="Gene3D" id="3.30.750.80">
    <property type="entry name" value="RNA methyltransferase domain (HRMD) like"/>
    <property type="match status" value="1"/>
</dbReference>
<dbReference type="EMBL" id="LT629973">
    <property type="protein sequence ID" value="SEH78710.1"/>
    <property type="molecule type" value="Genomic_DNA"/>
</dbReference>
<comment type="similarity">
    <text evidence="6">Belongs to the methyltransferase superfamily. RlmI family.</text>
</comment>
<dbReference type="OrthoDB" id="9805492at2"/>
<evidence type="ECO:0000256" key="1">
    <source>
        <dbReference type="ARBA" id="ARBA00004496"/>
    </source>
</evidence>
<dbReference type="KEGG" id="agl:PYTT_0739"/>
<dbReference type="GO" id="GO:0008168">
    <property type="term" value="F:methyltransferase activity"/>
    <property type="evidence" value="ECO:0007669"/>
    <property type="project" value="UniProtKB-KW"/>
</dbReference>
<dbReference type="PANTHER" id="PTHR42873">
    <property type="entry name" value="RIBOSOMAL RNA LARGE SUBUNIT METHYLTRANSFERASE"/>
    <property type="match status" value="1"/>
</dbReference>
<accession>A0A1C7PAU9</accession>
<dbReference type="GO" id="GO:0005737">
    <property type="term" value="C:cytoplasm"/>
    <property type="evidence" value="ECO:0007669"/>
    <property type="project" value="UniProtKB-SubCell"/>
</dbReference>
<evidence type="ECO:0000256" key="5">
    <source>
        <dbReference type="ARBA" id="ARBA00022691"/>
    </source>
</evidence>
<dbReference type="CDD" id="cd21153">
    <property type="entry name" value="PUA_RlmI"/>
    <property type="match status" value="1"/>
</dbReference>
<dbReference type="AlphaFoldDB" id="A0A1C7PAU9"/>
<dbReference type="GO" id="GO:0003723">
    <property type="term" value="F:RNA binding"/>
    <property type="evidence" value="ECO:0007669"/>
    <property type="project" value="InterPro"/>
</dbReference>
<gene>
    <name evidence="9" type="ORF">PYTT_0739</name>
</gene>
<dbReference type="RefSeq" id="WP_067777135.1">
    <property type="nucleotide sequence ID" value="NZ_LIGX01000032.1"/>
</dbReference>
<comment type="subcellular location">
    <subcellularLocation>
        <location evidence="1">Cytoplasm</location>
    </subcellularLocation>
</comment>
<evidence type="ECO:0000256" key="2">
    <source>
        <dbReference type="ARBA" id="ARBA00022490"/>
    </source>
</evidence>
<organism evidence="9 10">
    <name type="scientific">Akkermansia glycaniphila</name>
    <dbReference type="NCBI Taxonomy" id="1679444"/>
    <lineage>
        <taxon>Bacteria</taxon>
        <taxon>Pseudomonadati</taxon>
        <taxon>Verrucomicrobiota</taxon>
        <taxon>Verrucomicrobiia</taxon>
        <taxon>Verrucomicrobiales</taxon>
        <taxon>Akkermansiaceae</taxon>
        <taxon>Akkermansia</taxon>
    </lineage>
</organism>
<dbReference type="Proteomes" id="UP000176204">
    <property type="component" value="Chromosome I"/>
</dbReference>
<dbReference type="Gene3D" id="2.30.130.10">
    <property type="entry name" value="PUA domain"/>
    <property type="match status" value="1"/>
</dbReference>
<evidence type="ECO:0000256" key="3">
    <source>
        <dbReference type="ARBA" id="ARBA00022603"/>
    </source>
</evidence>
<dbReference type="Pfam" id="PF10672">
    <property type="entry name" value="Methyltrans_SAM"/>
    <property type="match status" value="1"/>
</dbReference>
<dbReference type="InterPro" id="IPR029063">
    <property type="entry name" value="SAM-dependent_MTases_sf"/>
</dbReference>
<keyword evidence="3 9" id="KW-0489">Methyltransferase</keyword>
<dbReference type="PROSITE" id="PS50890">
    <property type="entry name" value="PUA"/>
    <property type="match status" value="1"/>
</dbReference>
<dbReference type="InterPro" id="IPR015947">
    <property type="entry name" value="PUA-like_sf"/>
</dbReference>
<dbReference type="GO" id="GO:0032259">
    <property type="term" value="P:methylation"/>
    <property type="evidence" value="ECO:0007669"/>
    <property type="project" value="UniProtKB-KW"/>
</dbReference>
<sequence length="394" mass="43991">MAGLIVAPRARIFQGHDWVYGSEVRKVFGNPRPGDVVALKDGRDRYLGSAMYNPQSQIVARRFSRRKQDLDREFFVRRLGQSIALRERLMPGESLLRLVWSESDGLPGLIVDRYQDVLVVQTLTVAMWQRVKLITNILGDLMQPRAVIVRNDSPMLAAEGLEQEVYVAMGEEPQPFDVQGRGLRFLVDLQTGQKTGLYLDQLQNYMEVARWAKGRRVLDCFSNQGGFALACARAGALSVTAVDVSEEAISSVRRNAELNGVKIDAVADNAFDFLKKEANEVRNGGEPKWDLIVLDPPSFTRSKKSLHDAMRGYKEIHLRAMKMLPVGGILSTFCCSHHASAELFRESIGEAAVDAPATLRLLQTHGQSPDHPVLLNLPETEYLKGFSFELVPGR</sequence>
<dbReference type="SUPFAM" id="SSF88697">
    <property type="entry name" value="PUA domain-like"/>
    <property type="match status" value="1"/>
</dbReference>
<name>A0A1C7PAU9_9BACT</name>
<dbReference type="InterPro" id="IPR019614">
    <property type="entry name" value="SAM-dep_methyl-trfase"/>
</dbReference>
<evidence type="ECO:0000259" key="8">
    <source>
        <dbReference type="Pfam" id="PF17785"/>
    </source>
</evidence>
<reference evidence="10" key="1">
    <citation type="submission" date="2016-09" db="EMBL/GenBank/DDBJ databases">
        <authorList>
            <person name="Koehorst J."/>
        </authorList>
    </citation>
    <scope>NUCLEOTIDE SEQUENCE [LARGE SCALE GENOMIC DNA]</scope>
</reference>
<keyword evidence="2" id="KW-0963">Cytoplasm</keyword>
<dbReference type="CDD" id="cd02440">
    <property type="entry name" value="AdoMet_MTases"/>
    <property type="match status" value="1"/>
</dbReference>
<dbReference type="InterPro" id="IPR041532">
    <property type="entry name" value="RlmI-like_PUA"/>
</dbReference>
<dbReference type="SUPFAM" id="SSF53335">
    <property type="entry name" value="S-adenosyl-L-methionine-dependent methyltransferases"/>
    <property type="match status" value="1"/>
</dbReference>
<protein>
    <submittedName>
        <fullName evidence="9">S-adenosyl-l-methionine-dependent methyltransferase</fullName>
    </submittedName>
</protein>